<keyword evidence="2" id="KW-1185">Reference proteome</keyword>
<sequence length="89" mass="10506">MSTHEEKRERKVEKLGRELLGSFLLTSQAFNCPRHEYIKKEQISQISIGKIYDIEEEVKKSSVIGEDYVFSGNFLHFMLVIRQMWKLLA</sequence>
<name>A0A1J1HGA6_9DIPT</name>
<evidence type="ECO:0000313" key="1">
    <source>
        <dbReference type="EMBL" id="CRK86907.1"/>
    </source>
</evidence>
<accession>A0A1J1HGA6</accession>
<organism evidence="1 2">
    <name type="scientific">Clunio marinus</name>
    <dbReference type="NCBI Taxonomy" id="568069"/>
    <lineage>
        <taxon>Eukaryota</taxon>
        <taxon>Metazoa</taxon>
        <taxon>Ecdysozoa</taxon>
        <taxon>Arthropoda</taxon>
        <taxon>Hexapoda</taxon>
        <taxon>Insecta</taxon>
        <taxon>Pterygota</taxon>
        <taxon>Neoptera</taxon>
        <taxon>Endopterygota</taxon>
        <taxon>Diptera</taxon>
        <taxon>Nematocera</taxon>
        <taxon>Chironomoidea</taxon>
        <taxon>Chironomidae</taxon>
        <taxon>Clunio</taxon>
    </lineage>
</organism>
<reference evidence="1 2" key="1">
    <citation type="submission" date="2015-04" db="EMBL/GenBank/DDBJ databases">
        <authorList>
            <person name="Syromyatnikov M.Y."/>
            <person name="Popov V.N."/>
        </authorList>
    </citation>
    <scope>NUCLEOTIDE SEQUENCE [LARGE SCALE GENOMIC DNA]</scope>
</reference>
<gene>
    <name evidence="1" type="ORF">CLUMA_CG000728</name>
</gene>
<protein>
    <submittedName>
        <fullName evidence="1">CLUMA_CG000728, isoform A</fullName>
    </submittedName>
</protein>
<dbReference type="EMBL" id="CVRI01000002">
    <property type="protein sequence ID" value="CRK86907.1"/>
    <property type="molecule type" value="Genomic_DNA"/>
</dbReference>
<proteinExistence type="predicted"/>
<evidence type="ECO:0000313" key="2">
    <source>
        <dbReference type="Proteomes" id="UP000183832"/>
    </source>
</evidence>
<dbReference type="Proteomes" id="UP000183832">
    <property type="component" value="Unassembled WGS sequence"/>
</dbReference>
<dbReference type="AlphaFoldDB" id="A0A1J1HGA6"/>